<dbReference type="PROSITE" id="PS50929">
    <property type="entry name" value="ABC_TM1F"/>
    <property type="match status" value="1"/>
</dbReference>
<dbReference type="PROSITE" id="PS00211">
    <property type="entry name" value="ABC_TRANSPORTER_1"/>
    <property type="match status" value="1"/>
</dbReference>
<comment type="subcellular location">
    <subcellularLocation>
        <location evidence="1">Cell membrane</location>
        <topology evidence="1">Multi-pass membrane protein</topology>
    </subcellularLocation>
</comment>
<evidence type="ECO:0000259" key="12">
    <source>
        <dbReference type="PROSITE" id="PS50929"/>
    </source>
</evidence>
<evidence type="ECO:0000313" key="14">
    <source>
        <dbReference type="Proteomes" id="UP000247118"/>
    </source>
</evidence>
<dbReference type="Pfam" id="PF00664">
    <property type="entry name" value="ABC_membrane"/>
    <property type="match status" value="1"/>
</dbReference>
<sequence>MTTSVSTADPGQTPDMTMRTKLAILWGYMRPYRGLLALGVFLGLLGTAAELATPLVTKWVLDGLAVSESLTAPITVLAVLLVAGSVIGLIQTIMLGTLAERIILATRTGLIGHLLRVEVPGLARRPSGEMVARVTSDTLLIREATTSSIVNGVNGFVGMAGALVLMAVLDLPLFATTMVVIIMVGVAAAVLMPGLAKAQQDAQAEIGYLGGRLEGILRSIRTVKASRAEARESDRIGEFAHRSARKGIRAVRIEAWAWTITGAGINLAVMIVLAFGAWRVADGSMTVSTLIAFLLYGFQLMMPVSLLTMSVTALQSGLAAAARISEISDLRTESDDAVTEPPAARVDRTAAALELRDVVYRYAPDAPAALDGIDLTIPRRGHTAIVGPSGAGKTTIFSLFLKFLRPDRGEIVLDGRPLDQWTLHDLRARIAYVEQDTPLVPGTVRDNLVYAAPEASDDEVWRALAAVRMDDRVRAMPDGLLTDVTTSTLSGGERQRIALARALVVDPELLLLDEVTAQLDGLTEASVAEGIRRQATRGAVVTIAHRLSTIMDADQIVVLEAGRVRAVGNHRSLLATDELYRELVAAMRIDTDLEPADRT</sequence>
<accession>A0AAD0NYN4</accession>
<protein>
    <submittedName>
        <fullName evidence="13">ABC transporter ATP-binding protein</fullName>
    </submittedName>
</protein>
<evidence type="ECO:0000256" key="5">
    <source>
        <dbReference type="ARBA" id="ARBA00022741"/>
    </source>
</evidence>
<dbReference type="InterPro" id="IPR017871">
    <property type="entry name" value="ABC_transporter-like_CS"/>
</dbReference>
<dbReference type="PANTHER" id="PTHR43394:SF1">
    <property type="entry name" value="ATP-BINDING CASSETTE SUB-FAMILY B MEMBER 10, MITOCHONDRIAL"/>
    <property type="match status" value="1"/>
</dbReference>
<dbReference type="InterPro" id="IPR039421">
    <property type="entry name" value="Type_1_exporter"/>
</dbReference>
<dbReference type="InterPro" id="IPR011527">
    <property type="entry name" value="ABC1_TM_dom"/>
</dbReference>
<feature type="transmembrane region" description="Helical" evidence="10">
    <location>
        <begin position="290"/>
        <end position="314"/>
    </location>
</feature>
<gene>
    <name evidence="13" type="ORF">DLJ61_13560</name>
</gene>
<feature type="transmembrane region" description="Helical" evidence="10">
    <location>
        <begin position="255"/>
        <end position="278"/>
    </location>
</feature>
<evidence type="ECO:0000256" key="3">
    <source>
        <dbReference type="ARBA" id="ARBA00022475"/>
    </source>
</evidence>
<feature type="domain" description="ABC transmembrane type-1" evidence="12">
    <location>
        <begin position="37"/>
        <end position="316"/>
    </location>
</feature>
<dbReference type="Proteomes" id="UP000247118">
    <property type="component" value="Chromosome"/>
</dbReference>
<proteinExistence type="inferred from homology"/>
<keyword evidence="7 10" id="KW-1133">Transmembrane helix</keyword>
<keyword evidence="8 10" id="KW-0472">Membrane</keyword>
<feature type="transmembrane region" description="Helical" evidence="10">
    <location>
        <begin position="175"/>
        <end position="196"/>
    </location>
</feature>
<dbReference type="InterPro" id="IPR027417">
    <property type="entry name" value="P-loop_NTPase"/>
</dbReference>
<name>A0AAD0NYN4_9ACTN</name>
<dbReference type="EMBL" id="CP029604">
    <property type="protein sequence ID" value="AWO84400.1"/>
    <property type="molecule type" value="Genomic_DNA"/>
</dbReference>
<dbReference type="Pfam" id="PF00005">
    <property type="entry name" value="ABC_tran"/>
    <property type="match status" value="1"/>
</dbReference>
<evidence type="ECO:0000256" key="9">
    <source>
        <dbReference type="ARBA" id="ARBA00061644"/>
    </source>
</evidence>
<dbReference type="Gene3D" id="3.40.50.300">
    <property type="entry name" value="P-loop containing nucleotide triphosphate hydrolases"/>
    <property type="match status" value="1"/>
</dbReference>
<evidence type="ECO:0000256" key="10">
    <source>
        <dbReference type="SAM" id="Phobius"/>
    </source>
</evidence>
<dbReference type="GO" id="GO:0005886">
    <property type="term" value="C:plasma membrane"/>
    <property type="evidence" value="ECO:0007669"/>
    <property type="project" value="UniProtKB-SubCell"/>
</dbReference>
<keyword evidence="5" id="KW-0547">Nucleotide-binding</keyword>
<dbReference type="GeneID" id="32688807"/>
<dbReference type="SUPFAM" id="SSF52540">
    <property type="entry name" value="P-loop containing nucleoside triphosphate hydrolases"/>
    <property type="match status" value="1"/>
</dbReference>
<dbReference type="GO" id="GO:0015421">
    <property type="term" value="F:ABC-type oligopeptide transporter activity"/>
    <property type="evidence" value="ECO:0007669"/>
    <property type="project" value="TreeGrafter"/>
</dbReference>
<evidence type="ECO:0000256" key="4">
    <source>
        <dbReference type="ARBA" id="ARBA00022692"/>
    </source>
</evidence>
<evidence type="ECO:0000313" key="13">
    <source>
        <dbReference type="EMBL" id="AWO84400.1"/>
    </source>
</evidence>
<dbReference type="GO" id="GO:0016887">
    <property type="term" value="F:ATP hydrolysis activity"/>
    <property type="evidence" value="ECO:0007669"/>
    <property type="project" value="InterPro"/>
</dbReference>
<dbReference type="InterPro" id="IPR003593">
    <property type="entry name" value="AAA+_ATPase"/>
</dbReference>
<dbReference type="GO" id="GO:0005524">
    <property type="term" value="F:ATP binding"/>
    <property type="evidence" value="ECO:0007669"/>
    <property type="project" value="UniProtKB-KW"/>
</dbReference>
<feature type="transmembrane region" description="Helical" evidence="10">
    <location>
        <begin position="35"/>
        <end position="56"/>
    </location>
</feature>
<dbReference type="SUPFAM" id="SSF90123">
    <property type="entry name" value="ABC transporter transmembrane region"/>
    <property type="match status" value="1"/>
</dbReference>
<feature type="transmembrane region" description="Helical" evidence="10">
    <location>
        <begin position="149"/>
        <end position="169"/>
    </location>
</feature>
<evidence type="ECO:0000256" key="6">
    <source>
        <dbReference type="ARBA" id="ARBA00022840"/>
    </source>
</evidence>
<evidence type="ECO:0000256" key="2">
    <source>
        <dbReference type="ARBA" id="ARBA00022448"/>
    </source>
</evidence>
<comment type="similarity">
    <text evidence="9">Belongs to the ABC transporter superfamily. Lipid exporter (TC 3.A.1.106) family.</text>
</comment>
<feature type="domain" description="ABC transporter" evidence="11">
    <location>
        <begin position="353"/>
        <end position="586"/>
    </location>
</feature>
<dbReference type="AlphaFoldDB" id="A0AAD0NYN4"/>
<evidence type="ECO:0000256" key="8">
    <source>
        <dbReference type="ARBA" id="ARBA00023136"/>
    </source>
</evidence>
<dbReference type="KEGG" id="gta:BCM27_13445"/>
<dbReference type="RefSeq" id="WP_004018615.1">
    <property type="nucleotide sequence ID" value="NZ_CABEIC010000002.1"/>
</dbReference>
<evidence type="ECO:0000256" key="7">
    <source>
        <dbReference type="ARBA" id="ARBA00022989"/>
    </source>
</evidence>
<dbReference type="PROSITE" id="PS50893">
    <property type="entry name" value="ABC_TRANSPORTER_2"/>
    <property type="match status" value="1"/>
</dbReference>
<dbReference type="PANTHER" id="PTHR43394">
    <property type="entry name" value="ATP-DEPENDENT PERMEASE MDL1, MITOCHONDRIAL"/>
    <property type="match status" value="1"/>
</dbReference>
<keyword evidence="6 13" id="KW-0067">ATP-binding</keyword>
<dbReference type="FunFam" id="3.40.50.300:FF:000299">
    <property type="entry name" value="ABC transporter ATP-binding protein/permease"/>
    <property type="match status" value="1"/>
</dbReference>
<keyword evidence="3" id="KW-1003">Cell membrane</keyword>
<evidence type="ECO:0000259" key="11">
    <source>
        <dbReference type="PROSITE" id="PS50893"/>
    </source>
</evidence>
<dbReference type="CDD" id="cd18551">
    <property type="entry name" value="ABC_6TM_LmrA_like"/>
    <property type="match status" value="1"/>
</dbReference>
<feature type="transmembrane region" description="Helical" evidence="10">
    <location>
        <begin position="76"/>
        <end position="98"/>
    </location>
</feature>
<keyword evidence="2" id="KW-0813">Transport</keyword>
<dbReference type="InterPro" id="IPR036640">
    <property type="entry name" value="ABC1_TM_sf"/>
</dbReference>
<organism evidence="13 14">
    <name type="scientific">Gordonia terrae</name>
    <dbReference type="NCBI Taxonomy" id="2055"/>
    <lineage>
        <taxon>Bacteria</taxon>
        <taxon>Bacillati</taxon>
        <taxon>Actinomycetota</taxon>
        <taxon>Actinomycetes</taxon>
        <taxon>Mycobacteriales</taxon>
        <taxon>Gordoniaceae</taxon>
        <taxon>Gordonia</taxon>
    </lineage>
</organism>
<evidence type="ECO:0000256" key="1">
    <source>
        <dbReference type="ARBA" id="ARBA00004651"/>
    </source>
</evidence>
<dbReference type="Gene3D" id="1.20.1560.10">
    <property type="entry name" value="ABC transporter type 1, transmembrane domain"/>
    <property type="match status" value="1"/>
</dbReference>
<dbReference type="SMART" id="SM00382">
    <property type="entry name" value="AAA"/>
    <property type="match status" value="1"/>
</dbReference>
<dbReference type="InterPro" id="IPR003439">
    <property type="entry name" value="ABC_transporter-like_ATP-bd"/>
</dbReference>
<reference evidence="13 14" key="1">
    <citation type="submission" date="2018-05" db="EMBL/GenBank/DDBJ databases">
        <title>Complete genome sequence of Gordonia terrae NRRL B-16283.</title>
        <authorList>
            <person name="Garlena R.A."/>
            <person name="Russell D.A."/>
            <person name="Hatfull G.F."/>
        </authorList>
    </citation>
    <scope>NUCLEOTIDE SEQUENCE [LARGE SCALE GENOMIC DNA]</scope>
    <source>
        <strain evidence="13 14">NRRL B-16283</strain>
    </source>
</reference>
<keyword evidence="4 10" id="KW-0812">Transmembrane</keyword>